<reference evidence="2" key="2">
    <citation type="submission" date="2021-08" db="EMBL/GenBank/DDBJ databases">
        <authorList>
            <person name="Gostincar C."/>
            <person name="Sun X."/>
            <person name="Song Z."/>
            <person name="Gunde-Cimerman N."/>
        </authorList>
    </citation>
    <scope>NUCLEOTIDE SEQUENCE</scope>
    <source>
        <strain evidence="2">EXF-9911</strain>
    </source>
</reference>
<evidence type="ECO:0000313" key="2">
    <source>
        <dbReference type="EMBL" id="KAG9686116.1"/>
    </source>
</evidence>
<organism evidence="2 3">
    <name type="scientific">Aureobasidium melanogenum</name>
    <name type="common">Aureobasidium pullulans var. melanogenum</name>
    <dbReference type="NCBI Taxonomy" id="46634"/>
    <lineage>
        <taxon>Eukaryota</taxon>
        <taxon>Fungi</taxon>
        <taxon>Dikarya</taxon>
        <taxon>Ascomycota</taxon>
        <taxon>Pezizomycotina</taxon>
        <taxon>Dothideomycetes</taxon>
        <taxon>Dothideomycetidae</taxon>
        <taxon>Dothideales</taxon>
        <taxon>Saccotheciaceae</taxon>
        <taxon>Aureobasidium</taxon>
    </lineage>
</organism>
<dbReference type="AlphaFoldDB" id="A0A9P8EBM2"/>
<dbReference type="EMBL" id="JAHFXF010000532">
    <property type="protein sequence ID" value="KAG9686116.1"/>
    <property type="molecule type" value="Genomic_DNA"/>
</dbReference>
<proteinExistence type="predicted"/>
<dbReference type="PANTHER" id="PTHR21310">
    <property type="entry name" value="AMINOGLYCOSIDE PHOSPHOTRANSFERASE-RELATED-RELATED"/>
    <property type="match status" value="1"/>
</dbReference>
<evidence type="ECO:0000259" key="1">
    <source>
        <dbReference type="Pfam" id="PF01636"/>
    </source>
</evidence>
<dbReference type="Pfam" id="PF01636">
    <property type="entry name" value="APH"/>
    <property type="match status" value="1"/>
</dbReference>
<dbReference type="OrthoDB" id="5404599at2759"/>
<dbReference type="InterPro" id="IPR011009">
    <property type="entry name" value="Kinase-like_dom_sf"/>
</dbReference>
<feature type="non-terminal residue" evidence="2">
    <location>
        <position position="299"/>
    </location>
</feature>
<reference evidence="2" key="1">
    <citation type="journal article" date="2021" name="J Fungi (Basel)">
        <title>Virulence traits and population genomics of the black yeast Aureobasidium melanogenum.</title>
        <authorList>
            <person name="Cernosa A."/>
            <person name="Sun X."/>
            <person name="Gostincar C."/>
            <person name="Fang C."/>
            <person name="Gunde-Cimerman N."/>
            <person name="Song Z."/>
        </authorList>
    </citation>
    <scope>NUCLEOTIDE SEQUENCE</scope>
    <source>
        <strain evidence="2">EXF-9911</strain>
    </source>
</reference>
<accession>A0A9P8EBM2</accession>
<dbReference type="PANTHER" id="PTHR21310:SF15">
    <property type="entry name" value="AMINOGLYCOSIDE PHOSPHOTRANSFERASE DOMAIN-CONTAINING PROTEIN"/>
    <property type="match status" value="1"/>
</dbReference>
<comment type="caution">
    <text evidence="2">The sequence shown here is derived from an EMBL/GenBank/DDBJ whole genome shotgun (WGS) entry which is preliminary data.</text>
</comment>
<feature type="domain" description="Aminoglycoside phosphotransferase" evidence="1">
    <location>
        <begin position="95"/>
        <end position="248"/>
    </location>
</feature>
<sequence length="299" mass="34526">MDIPIESSICQIGENRWLIGHDHICELREPSSSNDESIYHWQDPAGRTFQIRYTSSTLATSPTLIPPFYSAGGAAAVWEFAGLIWKVKSWTTGIEHEAQTIGFVKDTFPSIPVPEIICHWTDEKRSFLAMKRAPGETLDYLWGGLTDLERQTIASDLADYVVLMSRNRRDCLESPSGLGVTDAFVRPESWHLPTFRLETIEAREYFRPLEIDDGFVFTHGDLNPQNLLIEKGKITCILDWEFAGFFPRWWINFKARIYAMSLSSYEPPNAWINAMRKELETRGIVLDFDKYEEWMCKRK</sequence>
<dbReference type="InterPro" id="IPR051678">
    <property type="entry name" value="AGP_Transferase"/>
</dbReference>
<evidence type="ECO:0000313" key="3">
    <source>
        <dbReference type="Proteomes" id="UP000779574"/>
    </source>
</evidence>
<dbReference type="Gene3D" id="3.90.1200.10">
    <property type="match status" value="1"/>
</dbReference>
<gene>
    <name evidence="2" type="ORF">KCU76_g11240</name>
</gene>
<dbReference type="CDD" id="cd05120">
    <property type="entry name" value="APH_ChoK_like"/>
    <property type="match status" value="1"/>
</dbReference>
<name>A0A9P8EBM2_AURME</name>
<dbReference type="Proteomes" id="UP000779574">
    <property type="component" value="Unassembled WGS sequence"/>
</dbReference>
<dbReference type="InterPro" id="IPR002575">
    <property type="entry name" value="Aminoglycoside_PTrfase"/>
</dbReference>
<protein>
    <recommendedName>
        <fullName evidence="1">Aminoglycoside phosphotransferase domain-containing protein</fullName>
    </recommendedName>
</protein>
<dbReference type="SUPFAM" id="SSF56112">
    <property type="entry name" value="Protein kinase-like (PK-like)"/>
    <property type="match status" value="1"/>
</dbReference>